<dbReference type="EMBL" id="CP097118">
    <property type="protein sequence ID" value="USS88158.1"/>
    <property type="molecule type" value="Genomic_DNA"/>
</dbReference>
<evidence type="ECO:0000256" key="2">
    <source>
        <dbReference type="ARBA" id="ARBA00022679"/>
    </source>
</evidence>
<proteinExistence type="predicted"/>
<keyword evidence="6" id="KW-1185">Reference proteome</keyword>
<evidence type="ECO:0000256" key="3">
    <source>
        <dbReference type="ARBA" id="ARBA00022695"/>
    </source>
</evidence>
<keyword evidence="2 5" id="KW-0808">Transferase</keyword>
<gene>
    <name evidence="5" type="primary">citX</name>
    <name evidence="5" type="ORF">M3M39_01350</name>
</gene>
<dbReference type="RefSeq" id="WP_252797444.1">
    <property type="nucleotide sequence ID" value="NZ_CP097118.1"/>
</dbReference>
<reference evidence="5" key="1">
    <citation type="submission" date="2022-05" db="EMBL/GenBank/DDBJ databases">
        <authorList>
            <person name="Oliphant S.A."/>
            <person name="Watson-Haigh N.S."/>
            <person name="Sumby K.M."/>
            <person name="Gardner J.M."/>
            <person name="Jiranek V."/>
        </authorList>
    </citation>
    <scope>NUCLEOTIDE SEQUENCE</scope>
    <source>
        <strain evidence="5">KI11_C11</strain>
    </source>
</reference>
<dbReference type="Proteomes" id="UP001057025">
    <property type="component" value="Chromosome"/>
</dbReference>
<keyword evidence="5" id="KW-0456">Lyase</keyword>
<name>A0ABY5BUN5_9LACO</name>
<dbReference type="GO" id="GO:0016829">
    <property type="term" value="F:lyase activity"/>
    <property type="evidence" value="ECO:0007669"/>
    <property type="project" value="UniProtKB-KW"/>
</dbReference>
<dbReference type="NCBIfam" id="TIGR03124">
    <property type="entry name" value="citrate_citX"/>
    <property type="match status" value="1"/>
</dbReference>
<evidence type="ECO:0000256" key="4">
    <source>
        <dbReference type="ARBA" id="ARBA00048574"/>
    </source>
</evidence>
<evidence type="ECO:0000313" key="6">
    <source>
        <dbReference type="Proteomes" id="UP001057025"/>
    </source>
</evidence>
<dbReference type="EC" id="2.7.7.61" evidence="1"/>
<sequence>MRDLFTAGTPQTIADVLHSKDERVWQQQQLLNQFPQGTVVALKMNVPGPIKTNAQLQDLFAVGKQQLEAKFQDVTQLQAPVVTTTNAGTEVFYVFAEAGLAAKRRAIAFEDQEPVGRLFDADVLMRDHQHYSRSELGDSVRRCFLCERPAKECGRNRTHSVAELQAYFNRIATEVLGDD</sequence>
<keyword evidence="3 5" id="KW-0548">Nucleotidyltransferase</keyword>
<evidence type="ECO:0000313" key="5">
    <source>
        <dbReference type="EMBL" id="USS88158.1"/>
    </source>
</evidence>
<accession>A0ABY5BUN5</accession>
<organism evidence="5 6">
    <name type="scientific">Fructilactobacillus hinvesii</name>
    <dbReference type="NCBI Taxonomy" id="2940300"/>
    <lineage>
        <taxon>Bacteria</taxon>
        <taxon>Bacillati</taxon>
        <taxon>Bacillota</taxon>
        <taxon>Bacilli</taxon>
        <taxon>Lactobacillales</taxon>
        <taxon>Lactobacillaceae</taxon>
        <taxon>Fructilactobacillus</taxon>
    </lineage>
</organism>
<protein>
    <recommendedName>
        <fullName evidence="1">citrate lyase holo-[acyl-carrier protein] synthase</fullName>
        <ecNumber evidence="1">2.7.7.61</ecNumber>
    </recommendedName>
</protein>
<dbReference type="InterPro" id="IPR005551">
    <property type="entry name" value="CitX"/>
</dbReference>
<comment type="catalytic activity">
    <reaction evidence="4">
        <text>apo-[citrate lyase ACP] + 2'-(5''-triphospho-alpha-D-ribosyl)-3'-dephospho-CoA = holo-[citrate lyase ACP] + diphosphate</text>
        <dbReference type="Rhea" id="RHEA:16333"/>
        <dbReference type="Rhea" id="RHEA-COMP:10157"/>
        <dbReference type="Rhea" id="RHEA-COMP:10158"/>
        <dbReference type="ChEBI" id="CHEBI:29999"/>
        <dbReference type="ChEBI" id="CHEBI:33019"/>
        <dbReference type="ChEBI" id="CHEBI:61378"/>
        <dbReference type="ChEBI" id="CHEBI:82683"/>
        <dbReference type="EC" id="2.7.7.61"/>
    </reaction>
</comment>
<evidence type="ECO:0000256" key="1">
    <source>
        <dbReference type="ARBA" id="ARBA00012524"/>
    </source>
</evidence>
<dbReference type="GO" id="GO:0050519">
    <property type="term" value="F:holo-citrate lyase synthase activity"/>
    <property type="evidence" value="ECO:0007669"/>
    <property type="project" value="UniProtKB-EC"/>
</dbReference>
<dbReference type="Pfam" id="PF03802">
    <property type="entry name" value="CitX"/>
    <property type="match status" value="1"/>
</dbReference>